<evidence type="ECO:0000259" key="8">
    <source>
        <dbReference type="PROSITE" id="PS51873"/>
    </source>
</evidence>
<dbReference type="OrthoDB" id="10009520at2759"/>
<keyword evidence="7" id="KW-0862">Zinc</keyword>
<dbReference type="InterPro" id="IPR044066">
    <property type="entry name" value="TRIAD_supradom"/>
</dbReference>
<dbReference type="SUPFAM" id="SSF57850">
    <property type="entry name" value="RING/U-box"/>
    <property type="match status" value="1"/>
</dbReference>
<comment type="caution">
    <text evidence="9">The sequence shown here is derived from an EMBL/GenBank/DDBJ whole genome shotgun (WGS) entry which is preliminary data.</text>
</comment>
<proteinExistence type="predicted"/>
<dbReference type="EMBL" id="MPUH01000039">
    <property type="protein sequence ID" value="OMJ93653.1"/>
    <property type="molecule type" value="Genomic_DNA"/>
</dbReference>
<dbReference type="PANTHER" id="PTHR22770">
    <property type="entry name" value="UBIQUITIN CONJUGATING ENZYME 7 INTERACTING PROTEIN-RELATED"/>
    <property type="match status" value="1"/>
</dbReference>
<dbReference type="Proteomes" id="UP000187209">
    <property type="component" value="Unassembled WGS sequence"/>
</dbReference>
<evidence type="ECO:0000256" key="2">
    <source>
        <dbReference type="ARBA" id="ARBA00022679"/>
    </source>
</evidence>
<dbReference type="AlphaFoldDB" id="A0A1R2CXF2"/>
<evidence type="ECO:0000256" key="6">
    <source>
        <dbReference type="ARBA" id="ARBA00022786"/>
    </source>
</evidence>
<dbReference type="GO" id="GO:0008270">
    <property type="term" value="F:zinc ion binding"/>
    <property type="evidence" value="ECO:0007669"/>
    <property type="project" value="UniProtKB-KW"/>
</dbReference>
<dbReference type="Pfam" id="PF26200">
    <property type="entry name" value="Rcat_RNF216"/>
    <property type="match status" value="1"/>
</dbReference>
<evidence type="ECO:0000256" key="7">
    <source>
        <dbReference type="ARBA" id="ARBA00022833"/>
    </source>
</evidence>
<keyword evidence="4" id="KW-0677">Repeat</keyword>
<protein>
    <recommendedName>
        <fullName evidence="8">RING-type domain-containing protein</fullName>
    </recommendedName>
</protein>
<organism evidence="9 10">
    <name type="scientific">Stentor coeruleus</name>
    <dbReference type="NCBI Taxonomy" id="5963"/>
    <lineage>
        <taxon>Eukaryota</taxon>
        <taxon>Sar</taxon>
        <taxon>Alveolata</taxon>
        <taxon>Ciliophora</taxon>
        <taxon>Postciliodesmatophora</taxon>
        <taxon>Heterotrichea</taxon>
        <taxon>Heterotrichida</taxon>
        <taxon>Stentoridae</taxon>
        <taxon>Stentor</taxon>
    </lineage>
</organism>
<keyword evidence="6" id="KW-0833">Ubl conjugation pathway</keyword>
<dbReference type="InterPro" id="IPR051628">
    <property type="entry name" value="LUBAC_E3_Ligases"/>
</dbReference>
<evidence type="ECO:0000313" key="9">
    <source>
        <dbReference type="EMBL" id="OMJ93653.1"/>
    </source>
</evidence>
<keyword evidence="10" id="KW-1185">Reference proteome</keyword>
<evidence type="ECO:0000256" key="4">
    <source>
        <dbReference type="ARBA" id="ARBA00022737"/>
    </source>
</evidence>
<dbReference type="GO" id="GO:0004842">
    <property type="term" value="F:ubiquitin-protein transferase activity"/>
    <property type="evidence" value="ECO:0007669"/>
    <property type="project" value="TreeGrafter"/>
</dbReference>
<evidence type="ECO:0000256" key="3">
    <source>
        <dbReference type="ARBA" id="ARBA00022723"/>
    </source>
</evidence>
<dbReference type="PANTHER" id="PTHR22770:SF13">
    <property type="entry name" value="RING-TYPE DOMAIN-CONTAINING PROTEIN"/>
    <property type="match status" value="1"/>
</dbReference>
<dbReference type="PROSITE" id="PS51873">
    <property type="entry name" value="TRIAD"/>
    <property type="match status" value="1"/>
</dbReference>
<dbReference type="GO" id="GO:0000151">
    <property type="term" value="C:ubiquitin ligase complex"/>
    <property type="evidence" value="ECO:0007669"/>
    <property type="project" value="TreeGrafter"/>
</dbReference>
<dbReference type="Gene3D" id="1.20.120.1750">
    <property type="match status" value="1"/>
</dbReference>
<dbReference type="CDD" id="cd20336">
    <property type="entry name" value="Rcat_RBR"/>
    <property type="match status" value="1"/>
</dbReference>
<keyword evidence="3" id="KW-0479">Metal-binding</keyword>
<evidence type="ECO:0000256" key="1">
    <source>
        <dbReference type="ARBA" id="ARBA00004906"/>
    </source>
</evidence>
<sequence length="361" mass="42519">MSSLKEKVKDYCISCNTTLEKDHIGIICIQNHSICPECTINFVSYTFQDPLQNLPAKCPTCSQEIPSLIFERQLNRNQIETYQLYMINSKLTKDEETRRCPFCQYFEIWLKSSSANFFYCKSGACRKISCIYCHKSVIMPKSEHHQDYNELEDLMIKQLNLDEDDDEEQYEESLKASNGIYHHFVCADLNQIKVVLEKAIEKGQKRDCPQCNLSGRKDEQCTHMTCSKCQTKWCYLCGLSENDCDKDDDGVSIYDHNIGWQYNDKRCPMYFTEIYEFDDRWPEDEEQCLEKFHDLLTKISLKNAIDEIGIEKYEEASKQFLTLKNCGYSLKDLNDEEINKPFIVRISKEEFERIIEEEGYE</sequence>
<reference evidence="9 10" key="1">
    <citation type="submission" date="2016-11" db="EMBL/GenBank/DDBJ databases">
        <title>The macronuclear genome of Stentor coeruleus: a giant cell with tiny introns.</title>
        <authorList>
            <person name="Slabodnick M."/>
            <person name="Ruby J.G."/>
            <person name="Reiff S.B."/>
            <person name="Swart E.C."/>
            <person name="Gosai S."/>
            <person name="Prabakaran S."/>
            <person name="Witkowska E."/>
            <person name="Larue G.E."/>
            <person name="Fisher S."/>
            <person name="Freeman R.M."/>
            <person name="Gunawardena J."/>
            <person name="Chu W."/>
            <person name="Stover N.A."/>
            <person name="Gregory B.D."/>
            <person name="Nowacki M."/>
            <person name="Derisi J."/>
            <person name="Roy S.W."/>
            <person name="Marshall W.F."/>
            <person name="Sood P."/>
        </authorList>
    </citation>
    <scope>NUCLEOTIDE SEQUENCE [LARGE SCALE GENOMIC DNA]</scope>
    <source>
        <strain evidence="9">WM001</strain>
    </source>
</reference>
<feature type="domain" description="RING-type" evidence="8">
    <location>
        <begin position="8"/>
        <end position="255"/>
    </location>
</feature>
<evidence type="ECO:0000313" key="10">
    <source>
        <dbReference type="Proteomes" id="UP000187209"/>
    </source>
</evidence>
<name>A0A1R2CXF2_9CILI</name>
<keyword evidence="5" id="KW-0863">Zinc-finger</keyword>
<dbReference type="GO" id="GO:0097039">
    <property type="term" value="P:protein linear polyubiquitination"/>
    <property type="evidence" value="ECO:0007669"/>
    <property type="project" value="TreeGrafter"/>
</dbReference>
<accession>A0A1R2CXF2</accession>
<dbReference type="GO" id="GO:0043161">
    <property type="term" value="P:proteasome-mediated ubiquitin-dependent protein catabolic process"/>
    <property type="evidence" value="ECO:0007669"/>
    <property type="project" value="TreeGrafter"/>
</dbReference>
<evidence type="ECO:0000256" key="5">
    <source>
        <dbReference type="ARBA" id="ARBA00022771"/>
    </source>
</evidence>
<dbReference type="GO" id="GO:0043130">
    <property type="term" value="F:ubiquitin binding"/>
    <property type="evidence" value="ECO:0007669"/>
    <property type="project" value="TreeGrafter"/>
</dbReference>
<keyword evidence="2" id="KW-0808">Transferase</keyword>
<gene>
    <name evidence="9" type="ORF">SteCoe_3352</name>
</gene>
<comment type="pathway">
    <text evidence="1">Protein modification; protein ubiquitination.</text>
</comment>